<proteinExistence type="predicted"/>
<evidence type="ECO:0000256" key="2">
    <source>
        <dbReference type="SAM" id="Phobius"/>
    </source>
</evidence>
<organism evidence="3 4">
    <name type="scientific">Funiculus sociatus GB2-A5</name>
    <dbReference type="NCBI Taxonomy" id="2933946"/>
    <lineage>
        <taxon>Bacteria</taxon>
        <taxon>Bacillati</taxon>
        <taxon>Cyanobacteriota</taxon>
        <taxon>Cyanophyceae</taxon>
        <taxon>Coleofasciculales</taxon>
        <taxon>Coleofasciculaceae</taxon>
        <taxon>Funiculus</taxon>
    </lineage>
</organism>
<comment type="caution">
    <text evidence="3">The sequence shown here is derived from an EMBL/GenBank/DDBJ whole genome shotgun (WGS) entry which is preliminary data.</text>
</comment>
<feature type="region of interest" description="Disordered" evidence="1">
    <location>
        <begin position="1"/>
        <end position="25"/>
    </location>
</feature>
<feature type="transmembrane region" description="Helical" evidence="2">
    <location>
        <begin position="30"/>
        <end position="49"/>
    </location>
</feature>
<dbReference type="EMBL" id="JAMPKK010000012">
    <property type="protein sequence ID" value="MEP0864388.1"/>
    <property type="molecule type" value="Genomic_DNA"/>
</dbReference>
<feature type="compositionally biased region" description="Polar residues" evidence="1">
    <location>
        <begin position="1"/>
        <end position="12"/>
    </location>
</feature>
<keyword evidence="2" id="KW-1133">Transmembrane helix</keyword>
<dbReference type="Proteomes" id="UP001442494">
    <property type="component" value="Unassembled WGS sequence"/>
</dbReference>
<name>A0ABV0JLS1_9CYAN</name>
<evidence type="ECO:0000313" key="3">
    <source>
        <dbReference type="EMBL" id="MEP0864388.1"/>
    </source>
</evidence>
<reference evidence="3 4" key="1">
    <citation type="submission" date="2022-04" db="EMBL/GenBank/DDBJ databases">
        <title>Positive selection, recombination, and allopatry shape intraspecific diversity of widespread and dominant cyanobacteria.</title>
        <authorList>
            <person name="Wei J."/>
            <person name="Shu W."/>
            <person name="Hu C."/>
        </authorList>
    </citation>
    <scope>NUCLEOTIDE SEQUENCE [LARGE SCALE GENOMIC DNA]</scope>
    <source>
        <strain evidence="3 4">GB2-A5</strain>
    </source>
</reference>
<keyword evidence="2" id="KW-0472">Membrane</keyword>
<gene>
    <name evidence="3" type="ORF">NDI37_07885</name>
</gene>
<sequence>MGRSASQSSPTIGNKKAPNRRPSHKGPVKLVTGIYFSVLICTTIGLVMLSSGRMTVGGVPLPIVISFLNDQTARDAYFSGKKTKLHDRLDDMGIEEQMKNFYRPQIPDEAKLDQHIHQILYERTGYVGEQYRVNGQGFLVLKD</sequence>
<keyword evidence="2" id="KW-0812">Transmembrane</keyword>
<keyword evidence="4" id="KW-1185">Reference proteome</keyword>
<dbReference type="RefSeq" id="WP_190421113.1">
    <property type="nucleotide sequence ID" value="NZ_JAMPKK010000012.1"/>
</dbReference>
<protein>
    <submittedName>
        <fullName evidence="3">Uncharacterized protein</fullName>
    </submittedName>
</protein>
<accession>A0ABV0JLS1</accession>
<evidence type="ECO:0000313" key="4">
    <source>
        <dbReference type="Proteomes" id="UP001442494"/>
    </source>
</evidence>
<evidence type="ECO:0000256" key="1">
    <source>
        <dbReference type="SAM" id="MobiDB-lite"/>
    </source>
</evidence>